<feature type="domain" description="SIS" evidence="1">
    <location>
        <begin position="31"/>
        <end position="185"/>
    </location>
</feature>
<dbReference type="Proteomes" id="UP000234857">
    <property type="component" value="Unassembled WGS sequence"/>
</dbReference>
<dbReference type="GO" id="GO:0016853">
    <property type="term" value="F:isomerase activity"/>
    <property type="evidence" value="ECO:0007669"/>
    <property type="project" value="UniProtKB-KW"/>
</dbReference>
<dbReference type="InterPro" id="IPR035461">
    <property type="entry name" value="GmhA/DiaA"/>
</dbReference>
<name>A0A2N5ZK52_MUIH1</name>
<dbReference type="GO" id="GO:0097367">
    <property type="term" value="F:carbohydrate derivative binding"/>
    <property type="evidence" value="ECO:0007669"/>
    <property type="project" value="InterPro"/>
</dbReference>
<dbReference type="Gene3D" id="3.40.50.10490">
    <property type="entry name" value="Glucose-6-phosphate isomerase like protein, domain 1"/>
    <property type="match status" value="1"/>
</dbReference>
<dbReference type="PANTHER" id="PTHR30390">
    <property type="entry name" value="SEDOHEPTULOSE 7-PHOSPHATE ISOMERASE / DNAA INITIATOR-ASSOCIATING FACTOR FOR REPLICATION INITIATION"/>
    <property type="match status" value="1"/>
</dbReference>
<dbReference type="AlphaFoldDB" id="A0A2N5ZK52"/>
<gene>
    <name evidence="2" type="ORF">C0601_02920</name>
</gene>
<dbReference type="EMBL" id="PKTG01000042">
    <property type="protein sequence ID" value="PLX19059.1"/>
    <property type="molecule type" value="Genomic_DNA"/>
</dbReference>
<dbReference type="InterPro" id="IPR050099">
    <property type="entry name" value="SIS_GmhA/DiaA_subfam"/>
</dbReference>
<keyword evidence="2" id="KW-0413">Isomerase</keyword>
<comment type="caution">
    <text evidence="2">The sequence shown here is derived from an EMBL/GenBank/DDBJ whole genome shotgun (WGS) entry which is preliminary data.</text>
</comment>
<organism evidence="2 3">
    <name type="scientific">Muiribacterium halophilum</name>
    <dbReference type="NCBI Taxonomy" id="2053465"/>
    <lineage>
        <taxon>Bacteria</taxon>
        <taxon>Candidatus Muiribacteriota</taxon>
        <taxon>Candidatus Muiribacteriia</taxon>
        <taxon>Candidatus Muiribacteriales</taxon>
        <taxon>Candidatus Muiribacteriaceae</taxon>
        <taxon>Candidatus Muiribacterium</taxon>
    </lineage>
</organism>
<evidence type="ECO:0000313" key="2">
    <source>
        <dbReference type="EMBL" id="PLX19059.1"/>
    </source>
</evidence>
<dbReference type="InterPro" id="IPR046348">
    <property type="entry name" value="SIS_dom_sf"/>
</dbReference>
<evidence type="ECO:0000259" key="1">
    <source>
        <dbReference type="PROSITE" id="PS51464"/>
    </source>
</evidence>
<evidence type="ECO:0000313" key="3">
    <source>
        <dbReference type="Proteomes" id="UP000234857"/>
    </source>
</evidence>
<proteinExistence type="predicted"/>
<dbReference type="InterPro" id="IPR001347">
    <property type="entry name" value="SIS_dom"/>
</dbReference>
<dbReference type="Pfam" id="PF13580">
    <property type="entry name" value="SIS_2"/>
    <property type="match status" value="1"/>
</dbReference>
<dbReference type="GO" id="GO:1901135">
    <property type="term" value="P:carbohydrate derivative metabolic process"/>
    <property type="evidence" value="ECO:0007669"/>
    <property type="project" value="InterPro"/>
</dbReference>
<accession>A0A2N5ZK52</accession>
<reference evidence="2 3" key="1">
    <citation type="submission" date="2017-11" db="EMBL/GenBank/DDBJ databases">
        <title>Genome-resolved metagenomics identifies genetic mobility, metabolic interactions, and unexpected diversity in perchlorate-reducing communities.</title>
        <authorList>
            <person name="Barnum T.P."/>
            <person name="Figueroa I.A."/>
            <person name="Carlstrom C.I."/>
            <person name="Lucas L.N."/>
            <person name="Engelbrektson A.L."/>
            <person name="Coates J.D."/>
        </authorList>
    </citation>
    <scope>NUCLEOTIDE SEQUENCE [LARGE SCALE GENOMIC DNA]</scope>
    <source>
        <strain evidence="2">BM706</strain>
    </source>
</reference>
<dbReference type="SUPFAM" id="SSF53697">
    <property type="entry name" value="SIS domain"/>
    <property type="match status" value="1"/>
</dbReference>
<sequence length="185" mass="20297">MLFSEKIISLFEKKDSIMKLEDDVQSIINDIVKAYKENKKVIVFGNGGSASDALHMCAELQGRFFLDRKGLGAICLNTNVSTMTAVGNDLGFNEIFKKPLEGLLNQGDIVIGISTSGNSENVMRAIEYANDNGGKCFTLTGKDGGKLKDISDCLIAPSDITPEIQEIHIMIIHYICMRVEEILFG</sequence>
<dbReference type="CDD" id="cd05006">
    <property type="entry name" value="SIS_GmhA"/>
    <property type="match status" value="1"/>
</dbReference>
<dbReference type="PANTHER" id="PTHR30390:SF6">
    <property type="entry name" value="DNAA INITIATOR-ASSOCIATING PROTEIN DIAA"/>
    <property type="match status" value="1"/>
</dbReference>
<dbReference type="PROSITE" id="PS51464">
    <property type="entry name" value="SIS"/>
    <property type="match status" value="1"/>
</dbReference>
<protein>
    <submittedName>
        <fullName evidence="2">Phosphoheptose isomerase</fullName>
    </submittedName>
</protein>